<dbReference type="FunFam" id="3.30.360.10:FF:000002">
    <property type="entry name" value="Glyceraldehyde-3-phosphate dehydrogenase"/>
    <property type="match status" value="1"/>
</dbReference>
<evidence type="ECO:0000256" key="5">
    <source>
        <dbReference type="PIRSR" id="PIRSR000149-2"/>
    </source>
</evidence>
<dbReference type="STRING" id="33889.AVW13_01985"/>
<dbReference type="Proteomes" id="UP000594979">
    <property type="component" value="Chromosome"/>
</dbReference>
<dbReference type="Pfam" id="PF00044">
    <property type="entry name" value="Gp_dh_N"/>
    <property type="match status" value="1"/>
</dbReference>
<dbReference type="PROSITE" id="PS00071">
    <property type="entry name" value="GAPDH"/>
    <property type="match status" value="1"/>
</dbReference>
<evidence type="ECO:0000313" key="18">
    <source>
        <dbReference type="Proteomes" id="UP000594979"/>
    </source>
</evidence>
<feature type="binding site" evidence="6">
    <location>
        <position position="120"/>
    </location>
    <ligand>
        <name>NAD(+)</name>
        <dbReference type="ChEBI" id="CHEBI:57540"/>
    </ligand>
</feature>
<dbReference type="InterPro" id="IPR020829">
    <property type="entry name" value="GlycerAld_3-P_DH_cat"/>
</dbReference>
<evidence type="ECO:0000313" key="15">
    <source>
        <dbReference type="Proteomes" id="UP000076612"/>
    </source>
</evidence>
<evidence type="ECO:0000256" key="7">
    <source>
        <dbReference type="PIRSR" id="PIRSR000149-4"/>
    </source>
</evidence>
<reference evidence="12 16" key="3">
    <citation type="submission" date="2017-04" db="EMBL/GenBank/DDBJ databases">
        <title>Kefir bacterial isolates.</title>
        <authorList>
            <person name="Kim Y."/>
            <person name="Blasche S."/>
            <person name="Patil K.R."/>
        </authorList>
    </citation>
    <scope>NUCLEOTIDE SEQUENCE [LARGE SCALE GENOMIC DNA]</scope>
    <source>
        <strain evidence="12 16">OG2</strain>
    </source>
</reference>
<evidence type="ECO:0000256" key="3">
    <source>
        <dbReference type="ARBA" id="ARBA00023002"/>
    </source>
</evidence>
<dbReference type="EMBL" id="CAACXN010000014">
    <property type="protein sequence ID" value="VEW12237.1"/>
    <property type="molecule type" value="Genomic_DNA"/>
</dbReference>
<evidence type="ECO:0000256" key="8">
    <source>
        <dbReference type="RuleBase" id="RU000397"/>
    </source>
</evidence>
<accession>A0A161RXK5</accession>
<dbReference type="CDD" id="cd05214">
    <property type="entry name" value="GAPDH_I_N"/>
    <property type="match status" value="1"/>
</dbReference>
<evidence type="ECO:0000313" key="12">
    <source>
        <dbReference type="EMBL" id="PAK96509.1"/>
    </source>
</evidence>
<dbReference type="InterPro" id="IPR020831">
    <property type="entry name" value="GlycerAld/Erythrose_P_DH"/>
</dbReference>
<feature type="binding site" evidence="5">
    <location>
        <begin position="210"/>
        <end position="211"/>
    </location>
    <ligand>
        <name>D-glyceraldehyde 3-phosphate</name>
        <dbReference type="ChEBI" id="CHEBI:59776"/>
    </ligand>
</feature>
<dbReference type="KEGG" id="bcau:I6G59_13180"/>
<protein>
    <recommendedName>
        <fullName evidence="9">Glyceraldehyde-3-phosphate dehydrogenase</fullName>
        <ecNumber evidence="9">1.2.1.-</ecNumber>
    </recommendedName>
</protein>
<dbReference type="GO" id="GO:0004365">
    <property type="term" value="F:glyceraldehyde-3-phosphate dehydrogenase (NAD+) (phosphorylating) activity"/>
    <property type="evidence" value="ECO:0007669"/>
    <property type="project" value="UniProtKB-ARBA"/>
</dbReference>
<evidence type="ECO:0000313" key="16">
    <source>
        <dbReference type="Proteomes" id="UP000216867"/>
    </source>
</evidence>
<dbReference type="FunFam" id="3.40.50.720:FF:000001">
    <property type="entry name" value="Glyceraldehyde-3-phosphate dehydrogenase"/>
    <property type="match status" value="1"/>
</dbReference>
<reference evidence="14 17" key="4">
    <citation type="submission" date="2019-02" db="EMBL/GenBank/DDBJ databases">
        <authorList>
            <consortium name="Pathogen Informatics"/>
        </authorList>
    </citation>
    <scope>NUCLEOTIDE SEQUENCE [LARGE SCALE GENOMIC DNA]</scope>
    <source>
        <strain evidence="14 17">3012STDY7078520</strain>
    </source>
</reference>
<gene>
    <name evidence="14" type="primary">gap_1</name>
    <name evidence="13" type="synonym">gap</name>
    <name evidence="11" type="ORF">AVW13_01985</name>
    <name evidence="12" type="ORF">B8X04_04175</name>
    <name evidence="13" type="ORF">I6G59_13180</name>
    <name evidence="14" type="ORF">NCTC12391_01344</name>
</gene>
<dbReference type="PANTHER" id="PTHR43148">
    <property type="entry name" value="GLYCERALDEHYDE-3-PHOSPHATE DEHYDROGENASE 2"/>
    <property type="match status" value="1"/>
</dbReference>
<feature type="binding site" evidence="6">
    <location>
        <position position="312"/>
    </location>
    <ligand>
        <name>NAD(+)</name>
        <dbReference type="ChEBI" id="CHEBI:57540"/>
    </ligand>
</feature>
<feature type="domain" description="Glyceraldehyde 3-phosphate dehydrogenase NAD(P) binding" evidence="10">
    <location>
        <begin position="2"/>
        <end position="152"/>
    </location>
</feature>
<name>A0A161RXK5_9MICO</name>
<feature type="binding site" evidence="6">
    <location>
        <position position="34"/>
    </location>
    <ligand>
        <name>NAD(+)</name>
        <dbReference type="ChEBI" id="CHEBI:57540"/>
    </ligand>
</feature>
<dbReference type="Proteomes" id="UP000216867">
    <property type="component" value="Unassembled WGS sequence"/>
</dbReference>
<reference evidence="13 18" key="5">
    <citation type="submission" date="2020-12" db="EMBL/GenBank/DDBJ databases">
        <title>FDA dAtabase for Regulatory Grade micrObial Sequences (FDA-ARGOS): Supporting development and validation of Infectious Disease Dx tests.</title>
        <authorList>
            <person name="Sproer C."/>
            <person name="Gronow S."/>
            <person name="Severitt S."/>
            <person name="Schroder I."/>
            <person name="Tallon L."/>
            <person name="Sadzewicz L."/>
            <person name="Zhao X."/>
            <person name="Boylan J."/>
            <person name="Ott S."/>
            <person name="Bowen H."/>
            <person name="Vavikolanu K."/>
            <person name="Mehta A."/>
            <person name="Aluvathingal J."/>
            <person name="Nadendla S."/>
            <person name="Lowell S."/>
            <person name="Myers T."/>
            <person name="Yan Y."/>
            <person name="Sichtig H."/>
        </authorList>
    </citation>
    <scope>NUCLEOTIDE SEQUENCE [LARGE SCALE GENOMIC DNA]</scope>
    <source>
        <strain evidence="13 18">FDAARGOS_902</strain>
    </source>
</reference>
<reference evidence="11" key="2">
    <citation type="submission" date="2016-01" db="EMBL/GenBank/DDBJ databases">
        <authorList>
            <person name="Hong K.W."/>
        </authorList>
    </citation>
    <scope>NUCLEOTIDE SEQUENCE</scope>
    <source>
        <strain evidence="11">M40</strain>
    </source>
</reference>
<dbReference type="GO" id="GO:0051287">
    <property type="term" value="F:NAD binding"/>
    <property type="evidence" value="ECO:0007669"/>
    <property type="project" value="InterPro"/>
</dbReference>
<evidence type="ECO:0000256" key="1">
    <source>
        <dbReference type="ARBA" id="ARBA00004496"/>
    </source>
</evidence>
<evidence type="ECO:0000256" key="4">
    <source>
        <dbReference type="PIRSR" id="PIRSR000149-1"/>
    </source>
</evidence>
<dbReference type="SUPFAM" id="SSF55347">
    <property type="entry name" value="Glyceraldehyde-3-phosphate dehydrogenase-like, C-terminal domain"/>
    <property type="match status" value="1"/>
</dbReference>
<dbReference type="GO" id="GO:0050661">
    <property type="term" value="F:NADP binding"/>
    <property type="evidence" value="ECO:0007669"/>
    <property type="project" value="InterPro"/>
</dbReference>
<evidence type="ECO:0000313" key="17">
    <source>
        <dbReference type="Proteomes" id="UP000386281"/>
    </source>
</evidence>
<feature type="site" description="Activates thiol group during catalysis" evidence="7">
    <location>
        <position position="179"/>
    </location>
</feature>
<dbReference type="GO" id="GO:0006006">
    <property type="term" value="P:glucose metabolic process"/>
    <property type="evidence" value="ECO:0007669"/>
    <property type="project" value="InterPro"/>
</dbReference>
<dbReference type="InterPro" id="IPR006424">
    <property type="entry name" value="Glyceraldehyde-3-P_DH_1"/>
</dbReference>
<dbReference type="EC" id="1.2.1.-" evidence="9"/>
<sequence>MRRIAINGFGRIGRALFRLSLEPDADFEVVAINDLTDTETLAHLLKFDSVWPRFDHTVEAEEDSLIVDGREIAVFSEKDPAAIDWSSKDVELVVESTGIFTRRDQAEAHLGGTVTTVVLSAPGKDVDATFVMGVNEDTYDPEKHEVVSNASCTTNCMATVVKALDDAVGVESGLLNTVHAYTGDQKLVDGPHRDLRRARAAAMNIVPTTTGAARTVGKVMPHLEGKLDGFAIRVPVPAGSIIDFTFTPKKPVTRDEVNAILEKAAEDSPYLDYTTDALVSSDIVGTTASAIADSELTMVLGDQVKVVAWYDNEWGYSNRLKDMVSYLLSERPQ</sequence>
<feature type="binding site" evidence="5">
    <location>
        <position position="182"/>
    </location>
    <ligand>
        <name>D-glyceraldehyde 3-phosphate</name>
        <dbReference type="ChEBI" id="CHEBI:59776"/>
    </ligand>
</feature>
<evidence type="ECO:0000313" key="11">
    <source>
        <dbReference type="EMBL" id="KZE18216.1"/>
    </source>
</evidence>
<organism evidence="14 17">
    <name type="scientific">Brevibacterium casei</name>
    <dbReference type="NCBI Taxonomy" id="33889"/>
    <lineage>
        <taxon>Bacteria</taxon>
        <taxon>Bacillati</taxon>
        <taxon>Actinomycetota</taxon>
        <taxon>Actinomycetes</taxon>
        <taxon>Micrococcales</taxon>
        <taxon>Brevibacteriaceae</taxon>
        <taxon>Brevibacterium</taxon>
    </lineage>
</organism>
<evidence type="ECO:0000313" key="14">
    <source>
        <dbReference type="EMBL" id="VEW12237.1"/>
    </source>
</evidence>
<keyword evidence="3 9" id="KW-0560">Oxidoreductase</keyword>
<proteinExistence type="inferred from homology"/>
<dbReference type="Proteomes" id="UP000076612">
    <property type="component" value="Unassembled WGS sequence"/>
</dbReference>
<feature type="binding site" evidence="5">
    <location>
        <position position="233"/>
    </location>
    <ligand>
        <name>D-glyceraldehyde 3-phosphate</name>
        <dbReference type="ChEBI" id="CHEBI:59776"/>
    </ligand>
</feature>
<dbReference type="InterPro" id="IPR020830">
    <property type="entry name" value="GlycerAld_3-P_DH_AS"/>
</dbReference>
<dbReference type="Pfam" id="PF02800">
    <property type="entry name" value="Gp_dh_C"/>
    <property type="match status" value="1"/>
</dbReference>
<dbReference type="GO" id="GO:0005737">
    <property type="term" value="C:cytoplasm"/>
    <property type="evidence" value="ECO:0007669"/>
    <property type="project" value="UniProtKB-SubCell"/>
</dbReference>
<comment type="similarity">
    <text evidence="2 8">Belongs to the glyceraldehyde-3-phosphate dehydrogenase family.</text>
</comment>
<dbReference type="GeneID" id="99772969"/>
<evidence type="ECO:0000259" key="10">
    <source>
        <dbReference type="SMART" id="SM00846"/>
    </source>
</evidence>
<feature type="binding site" evidence="6">
    <location>
        <begin position="11"/>
        <end position="12"/>
    </location>
    <ligand>
        <name>NAD(+)</name>
        <dbReference type="ChEBI" id="CHEBI:57540"/>
    </ligand>
</feature>
<evidence type="ECO:0000256" key="9">
    <source>
        <dbReference type="RuleBase" id="RU361160"/>
    </source>
</evidence>
<dbReference type="PIRSF" id="PIRSF000149">
    <property type="entry name" value="GAP_DH"/>
    <property type="match status" value="1"/>
</dbReference>
<dbReference type="AlphaFoldDB" id="A0A161RXK5"/>
<dbReference type="Gene3D" id="3.40.50.720">
    <property type="entry name" value="NAD(P)-binding Rossmann-like Domain"/>
    <property type="match status" value="1"/>
</dbReference>
<evidence type="ECO:0000256" key="2">
    <source>
        <dbReference type="ARBA" id="ARBA00007406"/>
    </source>
</evidence>
<dbReference type="NCBIfam" id="TIGR01534">
    <property type="entry name" value="GAPDH-I"/>
    <property type="match status" value="1"/>
</dbReference>
<dbReference type="Gene3D" id="3.30.360.10">
    <property type="entry name" value="Dihydrodipicolinate Reductase, domain 2"/>
    <property type="match status" value="1"/>
</dbReference>
<comment type="subcellular location">
    <subcellularLocation>
        <location evidence="1">Cytoplasm</location>
    </subcellularLocation>
</comment>
<evidence type="ECO:0000313" key="13">
    <source>
        <dbReference type="EMBL" id="QPS32921.1"/>
    </source>
</evidence>
<keyword evidence="6" id="KW-0520">NAD</keyword>
<evidence type="ECO:0000256" key="6">
    <source>
        <dbReference type="PIRSR" id="PIRSR000149-3"/>
    </source>
</evidence>
<keyword evidence="6" id="KW-0547">Nucleotide-binding</keyword>
<dbReference type="SUPFAM" id="SSF51735">
    <property type="entry name" value="NAD(P)-binding Rossmann-fold domains"/>
    <property type="match status" value="1"/>
</dbReference>
<dbReference type="RefSeq" id="WP_009377205.1">
    <property type="nucleotide sequence ID" value="NZ_CAACXN010000014.1"/>
</dbReference>
<dbReference type="Proteomes" id="UP000386281">
    <property type="component" value="Unassembled WGS sequence"/>
</dbReference>
<feature type="binding site" evidence="5">
    <location>
        <begin position="151"/>
        <end position="153"/>
    </location>
    <ligand>
        <name>D-glyceraldehyde 3-phosphate</name>
        <dbReference type="ChEBI" id="CHEBI:59776"/>
    </ligand>
</feature>
<dbReference type="PRINTS" id="PR00078">
    <property type="entry name" value="G3PDHDRGNASE"/>
</dbReference>
<dbReference type="InterPro" id="IPR020828">
    <property type="entry name" value="GlycerAld_3-P_DH_NAD(P)-bd"/>
</dbReference>
<feature type="active site" description="Nucleophile" evidence="4">
    <location>
        <position position="152"/>
    </location>
</feature>
<dbReference type="EMBL" id="NCWY01000003">
    <property type="protein sequence ID" value="PAK96509.1"/>
    <property type="molecule type" value="Genomic_DNA"/>
</dbReference>
<dbReference type="SMART" id="SM00846">
    <property type="entry name" value="Gp_dh_N"/>
    <property type="match status" value="1"/>
</dbReference>
<reference evidence="15" key="1">
    <citation type="submission" date="2016-01" db="EMBL/GenBank/DDBJ databases">
        <title>Draft genome of Chromobacterium sp. F49.</title>
        <authorList>
            <person name="Hong K.W."/>
        </authorList>
    </citation>
    <scope>NUCLEOTIDE SEQUENCE [LARGE SCALE GENOMIC DNA]</scope>
    <source>
        <strain evidence="15">M40</strain>
    </source>
</reference>
<dbReference type="EMBL" id="CP065682">
    <property type="protein sequence ID" value="QPS32921.1"/>
    <property type="molecule type" value="Genomic_DNA"/>
</dbReference>
<dbReference type="EMBL" id="LQQR01000023">
    <property type="protein sequence ID" value="KZE18216.1"/>
    <property type="molecule type" value="Genomic_DNA"/>
</dbReference>
<dbReference type="InterPro" id="IPR036291">
    <property type="entry name" value="NAD(P)-bd_dom_sf"/>
</dbReference>
<dbReference type="CDD" id="cd18126">
    <property type="entry name" value="GAPDH_I_C"/>
    <property type="match status" value="1"/>
</dbReference>